<dbReference type="EMBL" id="MT142858">
    <property type="protein sequence ID" value="QJA89644.1"/>
    <property type="molecule type" value="Genomic_DNA"/>
</dbReference>
<dbReference type="CDD" id="cd00085">
    <property type="entry name" value="HNHc"/>
    <property type="match status" value="1"/>
</dbReference>
<sequence length="100" mass="11170">MKAMTPKRRASRRAFRAGVFVRDKWCRLCGAWGTDQDHPHHILASGKGGGDEVENGARLCESCHWYVTHTVEGIKEGRERGLVRGLPWVGVAQTTRQGVE</sequence>
<proteinExistence type="predicted"/>
<dbReference type="GO" id="GO:0008270">
    <property type="term" value="F:zinc ion binding"/>
    <property type="evidence" value="ECO:0007669"/>
    <property type="project" value="InterPro"/>
</dbReference>
<evidence type="ECO:0000259" key="1">
    <source>
        <dbReference type="Pfam" id="PF01844"/>
    </source>
</evidence>
<gene>
    <name evidence="2" type="ORF">MM415B02521_0010</name>
</gene>
<dbReference type="InterPro" id="IPR003615">
    <property type="entry name" value="HNH_nuc"/>
</dbReference>
<dbReference type="Pfam" id="PF01844">
    <property type="entry name" value="HNH"/>
    <property type="match status" value="1"/>
</dbReference>
<dbReference type="InterPro" id="IPR002711">
    <property type="entry name" value="HNH"/>
</dbReference>
<protein>
    <submittedName>
        <fullName evidence="2">Putative homing endonuclease</fullName>
    </submittedName>
</protein>
<keyword evidence="2" id="KW-0255">Endonuclease</keyword>
<organism evidence="2">
    <name type="scientific">viral metagenome</name>
    <dbReference type="NCBI Taxonomy" id="1070528"/>
    <lineage>
        <taxon>unclassified sequences</taxon>
        <taxon>metagenomes</taxon>
        <taxon>organismal metagenomes</taxon>
    </lineage>
</organism>
<dbReference type="Gene3D" id="1.10.30.50">
    <property type="match status" value="1"/>
</dbReference>
<name>A0A6M3L8A6_9ZZZZ</name>
<evidence type="ECO:0000313" key="2">
    <source>
        <dbReference type="EMBL" id="QJA89644.1"/>
    </source>
</evidence>
<dbReference type="GO" id="GO:0004519">
    <property type="term" value="F:endonuclease activity"/>
    <property type="evidence" value="ECO:0007669"/>
    <property type="project" value="UniProtKB-KW"/>
</dbReference>
<reference evidence="2" key="1">
    <citation type="submission" date="2020-03" db="EMBL/GenBank/DDBJ databases">
        <title>The deep terrestrial virosphere.</title>
        <authorList>
            <person name="Holmfeldt K."/>
            <person name="Nilsson E."/>
            <person name="Simone D."/>
            <person name="Lopez-Fernandez M."/>
            <person name="Wu X."/>
            <person name="de Brujin I."/>
            <person name="Lundin D."/>
            <person name="Andersson A."/>
            <person name="Bertilsson S."/>
            <person name="Dopson M."/>
        </authorList>
    </citation>
    <scope>NUCLEOTIDE SEQUENCE</scope>
    <source>
        <strain evidence="2">MM415B02521</strain>
    </source>
</reference>
<accession>A0A6M3L8A6</accession>
<dbReference type="GO" id="GO:0003676">
    <property type="term" value="F:nucleic acid binding"/>
    <property type="evidence" value="ECO:0007669"/>
    <property type="project" value="InterPro"/>
</dbReference>
<keyword evidence="2" id="KW-0540">Nuclease</keyword>
<dbReference type="AlphaFoldDB" id="A0A6M3L8A6"/>
<feature type="domain" description="HNH" evidence="1">
    <location>
        <begin position="26"/>
        <end position="64"/>
    </location>
</feature>
<keyword evidence="2" id="KW-0378">Hydrolase</keyword>